<evidence type="ECO:0000256" key="3">
    <source>
        <dbReference type="ARBA" id="ARBA00022801"/>
    </source>
</evidence>
<dbReference type="Gene3D" id="3.30.420.10">
    <property type="entry name" value="Ribonuclease H-like superfamily/Ribonuclease H"/>
    <property type="match status" value="1"/>
</dbReference>
<organism evidence="7 8">
    <name type="scientific">Hermetia illucens</name>
    <name type="common">Black soldier fly</name>
    <dbReference type="NCBI Taxonomy" id="343691"/>
    <lineage>
        <taxon>Eukaryota</taxon>
        <taxon>Metazoa</taxon>
        <taxon>Ecdysozoa</taxon>
        <taxon>Arthropoda</taxon>
        <taxon>Hexapoda</taxon>
        <taxon>Insecta</taxon>
        <taxon>Pterygota</taxon>
        <taxon>Neoptera</taxon>
        <taxon>Endopterygota</taxon>
        <taxon>Diptera</taxon>
        <taxon>Brachycera</taxon>
        <taxon>Stratiomyomorpha</taxon>
        <taxon>Stratiomyidae</taxon>
        <taxon>Hermetiinae</taxon>
        <taxon>Hermetia</taxon>
    </lineage>
</organism>
<evidence type="ECO:0000256" key="2">
    <source>
        <dbReference type="ARBA" id="ARBA00022722"/>
    </source>
</evidence>
<dbReference type="FunFam" id="3.30.420.10:FF:000003">
    <property type="entry name" value="Oligoribonuclease"/>
    <property type="match status" value="1"/>
</dbReference>
<evidence type="ECO:0000256" key="4">
    <source>
        <dbReference type="ARBA" id="ARBA00022839"/>
    </source>
</evidence>
<dbReference type="InterPro" id="IPR013520">
    <property type="entry name" value="Ribonucl_H"/>
</dbReference>
<dbReference type="CDD" id="cd06135">
    <property type="entry name" value="Orn"/>
    <property type="match status" value="1"/>
</dbReference>
<keyword evidence="3" id="KW-0378">Hydrolase</keyword>
<evidence type="ECO:0000256" key="1">
    <source>
        <dbReference type="ARBA" id="ARBA00009921"/>
    </source>
</evidence>
<dbReference type="InterPro" id="IPR036397">
    <property type="entry name" value="RNaseH_sf"/>
</dbReference>
<reference evidence="7 8" key="1">
    <citation type="submission" date="2020-11" db="EMBL/GenBank/DDBJ databases">
        <authorList>
            <person name="Wallbank WR R."/>
            <person name="Pardo Diaz C."/>
            <person name="Kozak K."/>
            <person name="Martin S."/>
            <person name="Jiggins C."/>
            <person name="Moest M."/>
            <person name="Warren A I."/>
            <person name="Generalovic N T."/>
            <person name="Byers J.R.P. K."/>
            <person name="Montejo-Kovacevich G."/>
            <person name="Yen C E."/>
        </authorList>
    </citation>
    <scope>NUCLEOTIDE SEQUENCE [LARGE SCALE GENOMIC DNA]</scope>
</reference>
<protein>
    <recommendedName>
        <fullName evidence="5">Probable oligoribonuclease</fullName>
    </recommendedName>
</protein>
<dbReference type="GO" id="GO:0003676">
    <property type="term" value="F:nucleic acid binding"/>
    <property type="evidence" value="ECO:0007669"/>
    <property type="project" value="InterPro"/>
</dbReference>
<dbReference type="GO" id="GO:0005739">
    <property type="term" value="C:mitochondrion"/>
    <property type="evidence" value="ECO:0007669"/>
    <property type="project" value="TreeGrafter"/>
</dbReference>
<name>A0A7R8UWY3_HERIL</name>
<comment type="similarity">
    <text evidence="1">Belongs to the oligoribonuclease family.</text>
</comment>
<dbReference type="InParanoid" id="A0A7R8UWY3"/>
<dbReference type="PANTHER" id="PTHR11046:SF0">
    <property type="entry name" value="OLIGORIBONUCLEASE, MITOCHONDRIAL"/>
    <property type="match status" value="1"/>
</dbReference>
<evidence type="ECO:0000256" key="5">
    <source>
        <dbReference type="ARBA" id="ARBA00072681"/>
    </source>
</evidence>
<dbReference type="InterPro" id="IPR022894">
    <property type="entry name" value="Oligoribonuclease"/>
</dbReference>
<dbReference type="NCBIfam" id="NF003765">
    <property type="entry name" value="PRK05359.1"/>
    <property type="match status" value="1"/>
</dbReference>
<keyword evidence="4" id="KW-0269">Exonuclease</keyword>
<dbReference type="OMA" id="AFFHYRN"/>
<gene>
    <name evidence="7" type="ORF">HERILL_LOCUS11234</name>
</gene>
<dbReference type="OrthoDB" id="270189at2759"/>
<dbReference type="PANTHER" id="PTHR11046">
    <property type="entry name" value="OLIGORIBONUCLEASE, MITOCHONDRIAL"/>
    <property type="match status" value="1"/>
</dbReference>
<dbReference type="SUPFAM" id="SSF53098">
    <property type="entry name" value="Ribonuclease H-like"/>
    <property type="match status" value="1"/>
</dbReference>
<sequence length="214" mass="25084">MLRRALVDVRRRGVLFSQLRAYTMPSDKNKNCIVWMDLEMTGLEEKDTILEASCILTDENLNIVAEGPNIVIHQPDSVLNSMNDWCKKHHQETGLTDQSRNSKISTEEAEKALLKFVEEYIPPKTCPLAGNSVYMDRLFLRKYMPQLNDYLHYRIIDVSSVKELCKRWNPTLFSQAPQKKLVHRSLDDIKESIEELKYYKRYMFLNDPEVHKTS</sequence>
<dbReference type="GO" id="GO:0000175">
    <property type="term" value="F:3'-5'-RNA exonuclease activity"/>
    <property type="evidence" value="ECO:0007669"/>
    <property type="project" value="InterPro"/>
</dbReference>
<dbReference type="Proteomes" id="UP000594454">
    <property type="component" value="Chromosome 4"/>
</dbReference>
<feature type="domain" description="Exonuclease" evidence="6">
    <location>
        <begin position="32"/>
        <end position="205"/>
    </location>
</feature>
<dbReference type="SMART" id="SM00479">
    <property type="entry name" value="EXOIII"/>
    <property type="match status" value="1"/>
</dbReference>
<dbReference type="EMBL" id="LR899012">
    <property type="protein sequence ID" value="CAD7088627.1"/>
    <property type="molecule type" value="Genomic_DNA"/>
</dbReference>
<dbReference type="FunCoup" id="A0A7R8UWY3">
    <property type="interactions" value="2225"/>
</dbReference>
<accession>A0A7R8UWY3</accession>
<keyword evidence="8" id="KW-1185">Reference proteome</keyword>
<keyword evidence="2" id="KW-0540">Nuclease</keyword>
<evidence type="ECO:0000313" key="8">
    <source>
        <dbReference type="Proteomes" id="UP000594454"/>
    </source>
</evidence>
<dbReference type="AlphaFoldDB" id="A0A7R8UWY3"/>
<dbReference type="Pfam" id="PF00929">
    <property type="entry name" value="RNase_T"/>
    <property type="match status" value="1"/>
</dbReference>
<evidence type="ECO:0000313" key="7">
    <source>
        <dbReference type="EMBL" id="CAD7088627.1"/>
    </source>
</evidence>
<evidence type="ECO:0000259" key="6">
    <source>
        <dbReference type="SMART" id="SM00479"/>
    </source>
</evidence>
<dbReference type="InterPro" id="IPR012337">
    <property type="entry name" value="RNaseH-like_sf"/>
</dbReference>
<proteinExistence type="inferred from homology"/>